<name>A0A4Q9Z464_9FLAO</name>
<dbReference type="EMBL" id="SJPE01000007">
    <property type="protein sequence ID" value="TBX69206.1"/>
    <property type="molecule type" value="Genomic_DNA"/>
</dbReference>
<evidence type="ECO:0000313" key="12">
    <source>
        <dbReference type="EMBL" id="TBX69206.1"/>
    </source>
</evidence>
<dbReference type="GO" id="GO:0016740">
    <property type="term" value="F:transferase activity"/>
    <property type="evidence" value="ECO:0007669"/>
    <property type="project" value="UniProtKB-UniRule"/>
</dbReference>
<dbReference type="PANTHER" id="PTHR30040">
    <property type="entry name" value="THIAMINE BIOSYNTHESIS LIPOPROTEIN APBE"/>
    <property type="match status" value="1"/>
</dbReference>
<evidence type="ECO:0000256" key="5">
    <source>
        <dbReference type="ARBA" id="ARBA00022723"/>
    </source>
</evidence>
<reference evidence="12 13" key="1">
    <citation type="submission" date="2019-02" db="EMBL/GenBank/DDBJ databases">
        <title>Flavobacterium sp. RD-2-33 isolated from forest soil.</title>
        <authorList>
            <person name="Chaudhary D.K."/>
        </authorList>
    </citation>
    <scope>NUCLEOTIDE SEQUENCE [LARGE SCALE GENOMIC DNA]</scope>
    <source>
        <strain evidence="12 13">RD-2-33</strain>
    </source>
</reference>
<evidence type="ECO:0000256" key="7">
    <source>
        <dbReference type="ARBA" id="ARBA00022842"/>
    </source>
</evidence>
<evidence type="ECO:0000256" key="10">
    <source>
        <dbReference type="PIRNR" id="PIRNR006268"/>
    </source>
</evidence>
<dbReference type="InterPro" id="IPR024932">
    <property type="entry name" value="ApbE"/>
</dbReference>
<evidence type="ECO:0000256" key="1">
    <source>
        <dbReference type="ARBA" id="ARBA00011955"/>
    </source>
</evidence>
<keyword evidence="3 10" id="KW-0285">Flavoprotein</keyword>
<evidence type="ECO:0000256" key="3">
    <source>
        <dbReference type="ARBA" id="ARBA00022630"/>
    </source>
</evidence>
<evidence type="ECO:0000256" key="9">
    <source>
        <dbReference type="ARBA" id="ARBA00048540"/>
    </source>
</evidence>
<dbReference type="Pfam" id="PF02424">
    <property type="entry name" value="ApbE"/>
    <property type="match status" value="1"/>
</dbReference>
<feature type="binding site" evidence="11">
    <location>
        <position position="161"/>
    </location>
    <ligand>
        <name>Mg(2+)</name>
        <dbReference type="ChEBI" id="CHEBI:18420"/>
    </ligand>
</feature>
<dbReference type="PANTHER" id="PTHR30040:SF2">
    <property type="entry name" value="FAD:PROTEIN FMN TRANSFERASE"/>
    <property type="match status" value="1"/>
</dbReference>
<protein>
    <recommendedName>
        <fullName evidence="2 10">FAD:protein FMN transferase</fullName>
        <ecNumber evidence="1 10">2.7.1.180</ecNumber>
    </recommendedName>
    <alternativeName>
        <fullName evidence="8 10">Flavin transferase</fullName>
    </alternativeName>
</protein>
<dbReference type="RefSeq" id="WP_131475980.1">
    <property type="nucleotide sequence ID" value="NZ_SJPE01000007.1"/>
</dbReference>
<accession>A0A4Q9Z464</accession>
<feature type="binding site" evidence="11">
    <location>
        <position position="282"/>
    </location>
    <ligand>
        <name>Mg(2+)</name>
        <dbReference type="ChEBI" id="CHEBI:18420"/>
    </ligand>
</feature>
<dbReference type="SUPFAM" id="SSF143631">
    <property type="entry name" value="ApbE-like"/>
    <property type="match status" value="1"/>
</dbReference>
<dbReference type="InterPro" id="IPR003374">
    <property type="entry name" value="ApbE-like_sf"/>
</dbReference>
<keyword evidence="7 10" id="KW-0460">Magnesium</keyword>
<evidence type="ECO:0000256" key="2">
    <source>
        <dbReference type="ARBA" id="ARBA00016337"/>
    </source>
</evidence>
<comment type="caution">
    <text evidence="12">The sequence shown here is derived from an EMBL/GenBank/DDBJ whole genome shotgun (WGS) entry which is preliminary data.</text>
</comment>
<keyword evidence="4 10" id="KW-0808">Transferase</keyword>
<dbReference type="Proteomes" id="UP000293300">
    <property type="component" value="Unassembled WGS sequence"/>
</dbReference>
<keyword evidence="13" id="KW-1185">Reference proteome</keyword>
<feature type="binding site" evidence="11">
    <location>
        <position position="278"/>
    </location>
    <ligand>
        <name>Mg(2+)</name>
        <dbReference type="ChEBI" id="CHEBI:18420"/>
    </ligand>
</feature>
<dbReference type="Gene3D" id="3.10.520.10">
    <property type="entry name" value="ApbE-like domains"/>
    <property type="match status" value="1"/>
</dbReference>
<organism evidence="12 13">
    <name type="scientific">Flavobacterium silvisoli</name>
    <dbReference type="NCBI Taxonomy" id="2529433"/>
    <lineage>
        <taxon>Bacteria</taxon>
        <taxon>Pseudomonadati</taxon>
        <taxon>Bacteroidota</taxon>
        <taxon>Flavobacteriia</taxon>
        <taxon>Flavobacteriales</taxon>
        <taxon>Flavobacteriaceae</taxon>
        <taxon>Flavobacterium</taxon>
    </lineage>
</organism>
<comment type="similarity">
    <text evidence="10">Belongs to the ApbE family.</text>
</comment>
<dbReference type="PIRSF" id="PIRSF006268">
    <property type="entry name" value="ApbE"/>
    <property type="match status" value="1"/>
</dbReference>
<keyword evidence="6 10" id="KW-0274">FAD</keyword>
<dbReference type="GO" id="GO:0046872">
    <property type="term" value="F:metal ion binding"/>
    <property type="evidence" value="ECO:0007669"/>
    <property type="project" value="UniProtKB-UniRule"/>
</dbReference>
<evidence type="ECO:0000256" key="4">
    <source>
        <dbReference type="ARBA" id="ARBA00022679"/>
    </source>
</evidence>
<dbReference type="AlphaFoldDB" id="A0A4Q9Z464"/>
<evidence type="ECO:0000313" key="13">
    <source>
        <dbReference type="Proteomes" id="UP000293300"/>
    </source>
</evidence>
<comment type="cofactor">
    <cofactor evidence="11">
        <name>Mg(2+)</name>
        <dbReference type="ChEBI" id="CHEBI:18420"/>
    </cofactor>
    <cofactor evidence="11">
        <name>Mn(2+)</name>
        <dbReference type="ChEBI" id="CHEBI:29035"/>
    </cofactor>
    <text evidence="11">Magnesium. Can also use manganese.</text>
</comment>
<dbReference type="OrthoDB" id="9778595at2"/>
<keyword evidence="5 10" id="KW-0479">Metal-binding</keyword>
<evidence type="ECO:0000256" key="6">
    <source>
        <dbReference type="ARBA" id="ARBA00022827"/>
    </source>
</evidence>
<comment type="catalytic activity">
    <reaction evidence="9 10">
        <text>L-threonyl-[protein] + FAD = FMN-L-threonyl-[protein] + AMP + H(+)</text>
        <dbReference type="Rhea" id="RHEA:36847"/>
        <dbReference type="Rhea" id="RHEA-COMP:11060"/>
        <dbReference type="Rhea" id="RHEA-COMP:11061"/>
        <dbReference type="ChEBI" id="CHEBI:15378"/>
        <dbReference type="ChEBI" id="CHEBI:30013"/>
        <dbReference type="ChEBI" id="CHEBI:57692"/>
        <dbReference type="ChEBI" id="CHEBI:74257"/>
        <dbReference type="ChEBI" id="CHEBI:456215"/>
        <dbReference type="EC" id="2.7.1.180"/>
    </reaction>
</comment>
<sequence length="331" mass="37147">MNKIIAVGLLLFVVMGYSQEPVKIEGFAQGTTYHITYFDAKNRNLQPEIDTLLRQFDLSVSTYIPNSIISKINSNKPNIKADDYFITCFKKAKEVWKNTHGAFDPTVYPLVNAWGFGPGKKQKIEKTKIDSMLQFVGFGLIELKGKHVVKKDPRVALDFNAFAQGYSVDVVSDFLKSKGIQNFIVEIGGEVYAHGKKPNGEHWKVGIEQPYDNKETENPYNIIVNLENLALATSGNYRRFIIENGIKYAHHLDPKTGYPTKNNLLSASVFSKQCIASDANATGILVMGLEKAKLFLKQHPELQAYLIYSDENGNFKTYATEGFAALIEKTK</sequence>
<gene>
    <name evidence="12" type="ORF">EZL74_07455</name>
</gene>
<dbReference type="EC" id="2.7.1.180" evidence="1 10"/>
<proteinExistence type="inferred from homology"/>
<evidence type="ECO:0000256" key="8">
    <source>
        <dbReference type="ARBA" id="ARBA00031306"/>
    </source>
</evidence>
<evidence type="ECO:0000256" key="11">
    <source>
        <dbReference type="PIRSR" id="PIRSR006268-2"/>
    </source>
</evidence>